<dbReference type="KEGG" id="aup:AsAng_0011660"/>
<keyword evidence="2" id="KW-1185">Reference proteome</keyword>
<dbReference type="Proteomes" id="UP001060919">
    <property type="component" value="Chromosome"/>
</dbReference>
<organism evidence="1 2">
    <name type="scientific">Aureispira anguillae</name>
    <dbReference type="NCBI Taxonomy" id="2864201"/>
    <lineage>
        <taxon>Bacteria</taxon>
        <taxon>Pseudomonadati</taxon>
        <taxon>Bacteroidota</taxon>
        <taxon>Saprospiria</taxon>
        <taxon>Saprospirales</taxon>
        <taxon>Saprospiraceae</taxon>
        <taxon>Aureispira</taxon>
    </lineage>
</organism>
<dbReference type="EMBL" id="AP026867">
    <property type="protein sequence ID" value="BDS10458.1"/>
    <property type="molecule type" value="Genomic_DNA"/>
</dbReference>
<accession>A0A915YCB4</accession>
<name>A0A915YCB4_9BACT</name>
<evidence type="ECO:0000313" key="2">
    <source>
        <dbReference type="Proteomes" id="UP001060919"/>
    </source>
</evidence>
<sequence>MNTITLKEMKCFETEDISGGDEIRLQIIVDGKSTTTLRNGDFDNQEVWTLNRSFTFSHSLQLRLHDEDWPDSDDHLGTHNLPTGITLLDATLSFTEDDADYELIFDLIPQNQTLPSFDPNTGSVSLYQFFSRMGKGVMNSGQHKANIQDQKIYQIGNEVVSIRDSFLRNSNQDRDKSNTNSIRQWVKTHCNFFSADTYLSNKPSLNELDAVLFDKNWQTVHDELSYEVAGFQDKSKVTYKDSPLTHETRDWNWDLIPDPQFMYLLGEGMKAKGNGNQLVPTLHNEWESGSFPIEWRPFWGEYITFWGRHVWDTGHAPVVTEIHPAHSIVREHTTASPIGKNNSMVPVNQAFIGMGLVGGFPLKTTKRWQLEFGGIPNDIKGDTKACWPTNLKKHPLKFKFYPPTDCPNPNATLNFNIKVCEHISVRDHKKLDDFLELAQYDDPAAGGKHKGFRIWGQASGFNNVPTPQAFHPKFTLRYGPDGRAAYYDVEIDLAQMPNIPVGYFAILECGWSERGAHQLREYEVTFESIKALETDEWFGDEWHLYYGVNGLWQRPWWTGDNTVDTGDSFTKNTKVNCWVLDDMPLVIRDTGIEWDGFDFGNEKLDTVNLVIKGAQHLSNLNQMIRTDSHLTPVSKDLNSTTPHIRFKAKGKGGNTSHQWTINIQQKQIV</sequence>
<proteinExistence type="predicted"/>
<dbReference type="RefSeq" id="WP_264791768.1">
    <property type="nucleotide sequence ID" value="NZ_AP026867.1"/>
</dbReference>
<protein>
    <submittedName>
        <fullName evidence="1">Uncharacterized protein</fullName>
    </submittedName>
</protein>
<dbReference type="AlphaFoldDB" id="A0A915YCB4"/>
<evidence type="ECO:0000313" key="1">
    <source>
        <dbReference type="EMBL" id="BDS10458.1"/>
    </source>
</evidence>
<reference evidence="1" key="1">
    <citation type="submission" date="2022-09" db="EMBL/GenBank/DDBJ databases">
        <title>Aureispira anguillicida sp. nov., isolated from Leptocephalus of Japanese eel Anguilla japonica.</title>
        <authorList>
            <person name="Yuasa K."/>
            <person name="Mekata T."/>
            <person name="Ikunari K."/>
        </authorList>
    </citation>
    <scope>NUCLEOTIDE SEQUENCE</scope>
    <source>
        <strain evidence="1">EL160426</strain>
    </source>
</reference>
<gene>
    <name evidence="1" type="ORF">AsAng_0011660</name>
</gene>